<dbReference type="SMART" id="SM00382">
    <property type="entry name" value="AAA"/>
    <property type="match status" value="1"/>
</dbReference>
<dbReference type="InterPro" id="IPR017871">
    <property type="entry name" value="ABC_transporter-like_CS"/>
</dbReference>
<dbReference type="AlphaFoldDB" id="A0A2N8LBD8"/>
<evidence type="ECO:0000256" key="3">
    <source>
        <dbReference type="ARBA" id="ARBA00022741"/>
    </source>
</evidence>
<keyword evidence="7" id="KW-1185">Reference proteome</keyword>
<dbReference type="Gene3D" id="3.40.50.300">
    <property type="entry name" value="P-loop containing nucleotide triphosphate hydrolases"/>
    <property type="match status" value="1"/>
</dbReference>
<organism evidence="6 7">
    <name type="scientific">Streptococcus penaeicida</name>
    <dbReference type="NCBI Taxonomy" id="1765960"/>
    <lineage>
        <taxon>Bacteria</taxon>
        <taxon>Bacillati</taxon>
        <taxon>Bacillota</taxon>
        <taxon>Bacilli</taxon>
        <taxon>Lactobacillales</taxon>
        <taxon>Streptococcaceae</taxon>
        <taxon>Streptococcus</taxon>
    </lineage>
</organism>
<feature type="domain" description="ABC transporter" evidence="5">
    <location>
        <begin position="4"/>
        <end position="228"/>
    </location>
</feature>
<dbReference type="PROSITE" id="PS50893">
    <property type="entry name" value="ABC_TRANSPORTER_2"/>
    <property type="match status" value="1"/>
</dbReference>
<gene>
    <name evidence="6" type="ORF">AT575_06105</name>
</gene>
<dbReference type="InterPro" id="IPR027417">
    <property type="entry name" value="P-loop_NTPase"/>
</dbReference>
<evidence type="ECO:0000259" key="5">
    <source>
        <dbReference type="PROSITE" id="PS50893"/>
    </source>
</evidence>
<proteinExistence type="inferred from homology"/>
<dbReference type="GO" id="GO:0016887">
    <property type="term" value="F:ATP hydrolysis activity"/>
    <property type="evidence" value="ECO:0007669"/>
    <property type="project" value="InterPro"/>
</dbReference>
<evidence type="ECO:0000256" key="1">
    <source>
        <dbReference type="ARBA" id="ARBA00005417"/>
    </source>
</evidence>
<keyword evidence="4" id="KW-0067">ATP-binding</keyword>
<dbReference type="InterPro" id="IPR003593">
    <property type="entry name" value="AAA+_ATPase"/>
</dbReference>
<dbReference type="Proteomes" id="UP000235963">
    <property type="component" value="Unassembled WGS sequence"/>
</dbReference>
<dbReference type="OrthoDB" id="9804819at2"/>
<evidence type="ECO:0000256" key="2">
    <source>
        <dbReference type="ARBA" id="ARBA00022448"/>
    </source>
</evidence>
<comment type="caution">
    <text evidence="6">The sequence shown here is derived from an EMBL/GenBank/DDBJ whole genome shotgun (WGS) entry which is preliminary data.</text>
</comment>
<dbReference type="PANTHER" id="PTHR43335:SF2">
    <property type="entry name" value="ABC TRANSPORTER, ATP-BINDING PROTEIN"/>
    <property type="match status" value="1"/>
</dbReference>
<keyword evidence="2" id="KW-0813">Transport</keyword>
<evidence type="ECO:0000313" key="7">
    <source>
        <dbReference type="Proteomes" id="UP000235963"/>
    </source>
</evidence>
<accession>A0A2N8LBD8</accession>
<comment type="similarity">
    <text evidence="1">Belongs to the ABC transporter superfamily.</text>
</comment>
<dbReference type="SUPFAM" id="SSF52540">
    <property type="entry name" value="P-loop containing nucleoside triphosphate hydrolases"/>
    <property type="match status" value="1"/>
</dbReference>
<protein>
    <recommendedName>
        <fullName evidence="5">ABC transporter domain-containing protein</fullName>
    </recommendedName>
</protein>
<dbReference type="Pfam" id="PF00005">
    <property type="entry name" value="ABC_tran"/>
    <property type="match status" value="1"/>
</dbReference>
<dbReference type="InterPro" id="IPR003439">
    <property type="entry name" value="ABC_transporter-like_ATP-bd"/>
</dbReference>
<dbReference type="PROSITE" id="PS00211">
    <property type="entry name" value="ABC_TRANSPORTER_1"/>
    <property type="match status" value="1"/>
</dbReference>
<sequence length="285" mass="32389">MNELIINGLSKQYGSKRVINMLSFTFTNGIYGLLGANGAGKTTLMKIICHLSKPDSGKITFNGKLPVKYYKEIGYLSQHFSYYPGFTGLEFMEYISRLKGVKKENCKIESQKLLHEVGLYEVRNKRISSYSGGMKQRLGIAQALINNPKILIFDEPTVGLDPKERIKFKHLISQLGRERIIILSTHIVSDVESIAKEIIVLKSGKIVHHGEKDSLLSILEGKVWEITVTSDHFSDIIDSKQVISERTVDDKTLVRIFSENEPCFESKLCVPNLEDLYLYYFREGK</sequence>
<dbReference type="GO" id="GO:0005524">
    <property type="term" value="F:ATP binding"/>
    <property type="evidence" value="ECO:0007669"/>
    <property type="project" value="UniProtKB-KW"/>
</dbReference>
<evidence type="ECO:0000313" key="6">
    <source>
        <dbReference type="EMBL" id="PND47474.1"/>
    </source>
</evidence>
<keyword evidence="3" id="KW-0547">Nucleotide-binding</keyword>
<dbReference type="EMBL" id="LOCM01000024">
    <property type="protein sequence ID" value="PND47474.1"/>
    <property type="molecule type" value="Genomic_DNA"/>
</dbReference>
<name>A0A2N8LBD8_9STRE</name>
<dbReference type="CDD" id="cd03264">
    <property type="entry name" value="ABC_drug_resistance_like"/>
    <property type="match status" value="1"/>
</dbReference>
<evidence type="ECO:0000256" key="4">
    <source>
        <dbReference type="ARBA" id="ARBA00022840"/>
    </source>
</evidence>
<dbReference type="RefSeq" id="WP_102777612.1">
    <property type="nucleotide sequence ID" value="NZ_CBCSGP010000005.1"/>
</dbReference>
<reference evidence="6 7" key="1">
    <citation type="submission" date="2015-12" db="EMBL/GenBank/DDBJ databases">
        <title>Streptococcus penaeicida sp. nov.</title>
        <authorList>
            <person name="Gomez-Gil B."/>
            <person name="Morales-Covarrubias M."/>
        </authorList>
    </citation>
    <scope>NUCLEOTIDE SEQUENCE [LARGE SCALE GENOMIC DNA]</scope>
    <source>
        <strain evidence="6 7">CAIM 1838</strain>
    </source>
</reference>
<dbReference type="PANTHER" id="PTHR43335">
    <property type="entry name" value="ABC TRANSPORTER, ATP-BINDING PROTEIN"/>
    <property type="match status" value="1"/>
</dbReference>